<feature type="transmembrane region" description="Helical" evidence="15">
    <location>
        <begin position="189"/>
        <end position="212"/>
    </location>
</feature>
<keyword evidence="4 13" id="KW-0597">Phosphoprotein</keyword>
<keyword evidence="11" id="KW-0902">Two-component regulatory system</keyword>
<evidence type="ECO:0000256" key="1">
    <source>
        <dbReference type="ARBA" id="ARBA00000085"/>
    </source>
</evidence>
<dbReference type="InterPro" id="IPR003594">
    <property type="entry name" value="HATPase_dom"/>
</dbReference>
<evidence type="ECO:0000256" key="11">
    <source>
        <dbReference type="ARBA" id="ARBA00023012"/>
    </source>
</evidence>
<dbReference type="InterPro" id="IPR013767">
    <property type="entry name" value="PAS_fold"/>
</dbReference>
<dbReference type="Pfam" id="PF02518">
    <property type="entry name" value="HATPase_c"/>
    <property type="match status" value="1"/>
</dbReference>
<dbReference type="SMART" id="SM00448">
    <property type="entry name" value="REC"/>
    <property type="match status" value="1"/>
</dbReference>
<dbReference type="InterPro" id="IPR000014">
    <property type="entry name" value="PAS"/>
</dbReference>
<evidence type="ECO:0000256" key="15">
    <source>
        <dbReference type="SAM" id="Phobius"/>
    </source>
</evidence>
<evidence type="ECO:0000256" key="3">
    <source>
        <dbReference type="ARBA" id="ARBA00012438"/>
    </source>
</evidence>
<keyword evidence="14" id="KW-0175">Coiled coil</keyword>
<feature type="domain" description="PAC" evidence="19">
    <location>
        <begin position="306"/>
        <end position="358"/>
    </location>
</feature>
<evidence type="ECO:0000256" key="14">
    <source>
        <dbReference type="SAM" id="Coils"/>
    </source>
</evidence>
<evidence type="ECO:0000256" key="6">
    <source>
        <dbReference type="ARBA" id="ARBA00022692"/>
    </source>
</evidence>
<dbReference type="RefSeq" id="WP_269333486.1">
    <property type="nucleotide sequence ID" value="NZ_JAMZFT010000003.1"/>
</dbReference>
<dbReference type="InterPro" id="IPR003661">
    <property type="entry name" value="HisK_dim/P_dom"/>
</dbReference>
<evidence type="ECO:0000256" key="5">
    <source>
        <dbReference type="ARBA" id="ARBA00022679"/>
    </source>
</evidence>
<evidence type="ECO:0000313" key="21">
    <source>
        <dbReference type="Proteomes" id="UP001055804"/>
    </source>
</evidence>
<keyword evidence="8" id="KW-0418">Kinase</keyword>
<dbReference type="Pfam" id="PF00989">
    <property type="entry name" value="PAS"/>
    <property type="match status" value="1"/>
</dbReference>
<feature type="coiled-coil region" evidence="14">
    <location>
        <begin position="349"/>
        <end position="401"/>
    </location>
</feature>
<dbReference type="AlphaFoldDB" id="A0A9J6PFM4"/>
<evidence type="ECO:0000259" key="17">
    <source>
        <dbReference type="PROSITE" id="PS50110"/>
    </source>
</evidence>
<accession>A0A9J6PFM4</accession>
<feature type="modified residue" description="4-aspartylphosphate" evidence="13">
    <location>
        <position position="712"/>
    </location>
</feature>
<dbReference type="Proteomes" id="UP001055804">
    <property type="component" value="Unassembled WGS sequence"/>
</dbReference>
<keyword evidence="9 20" id="KW-0067">ATP-binding</keyword>
<feature type="transmembrane region" description="Helical" evidence="15">
    <location>
        <begin position="46"/>
        <end position="63"/>
    </location>
</feature>
<proteinExistence type="predicted"/>
<organism evidence="20 21">
    <name type="scientific">Futiania mangrovi</name>
    <dbReference type="NCBI Taxonomy" id="2959716"/>
    <lineage>
        <taxon>Bacteria</taxon>
        <taxon>Pseudomonadati</taxon>
        <taxon>Pseudomonadota</taxon>
        <taxon>Alphaproteobacteria</taxon>
        <taxon>Futianiales</taxon>
        <taxon>Futianiaceae</taxon>
        <taxon>Futiania</taxon>
    </lineage>
</organism>
<evidence type="ECO:0000256" key="2">
    <source>
        <dbReference type="ARBA" id="ARBA00004370"/>
    </source>
</evidence>
<reference evidence="20" key="1">
    <citation type="submission" date="2022-06" db="EMBL/GenBank/DDBJ databases">
        <title>Isolation and Genomics of Futiania mangrovii gen. nov., sp. nov., a Rare and Metabolically-versatile member in the Class Alphaproteobacteria.</title>
        <authorList>
            <person name="Liu L."/>
            <person name="Huang W.-C."/>
            <person name="Pan J."/>
            <person name="Li J."/>
            <person name="Huang Y."/>
            <person name="Du H."/>
            <person name="Liu Y."/>
            <person name="Li M."/>
        </authorList>
    </citation>
    <scope>NUCLEOTIDE SEQUENCE</scope>
    <source>
        <strain evidence="20">FT118</strain>
    </source>
</reference>
<dbReference type="SMART" id="SM00388">
    <property type="entry name" value="HisKA"/>
    <property type="match status" value="1"/>
</dbReference>
<evidence type="ECO:0000259" key="18">
    <source>
        <dbReference type="PROSITE" id="PS50112"/>
    </source>
</evidence>
<evidence type="ECO:0000256" key="13">
    <source>
        <dbReference type="PROSITE-ProRule" id="PRU00169"/>
    </source>
</evidence>
<evidence type="ECO:0000256" key="7">
    <source>
        <dbReference type="ARBA" id="ARBA00022741"/>
    </source>
</evidence>
<keyword evidence="6 15" id="KW-0812">Transmembrane</keyword>
<dbReference type="Gene3D" id="1.10.287.130">
    <property type="match status" value="1"/>
</dbReference>
<dbReference type="PANTHER" id="PTHR45339">
    <property type="entry name" value="HYBRID SIGNAL TRANSDUCTION HISTIDINE KINASE J"/>
    <property type="match status" value="1"/>
</dbReference>
<dbReference type="InterPro" id="IPR000700">
    <property type="entry name" value="PAS-assoc_C"/>
</dbReference>
<keyword evidence="7" id="KW-0547">Nucleotide-binding</keyword>
<comment type="subcellular location">
    <subcellularLocation>
        <location evidence="2">Membrane</location>
    </subcellularLocation>
</comment>
<keyword evidence="5" id="KW-0808">Transferase</keyword>
<feature type="domain" description="Response regulatory" evidence="17">
    <location>
        <begin position="663"/>
        <end position="780"/>
    </location>
</feature>
<dbReference type="Gene3D" id="3.30.565.10">
    <property type="entry name" value="Histidine kinase-like ATPase, C-terminal domain"/>
    <property type="match status" value="1"/>
</dbReference>
<gene>
    <name evidence="20" type="ORF">NJQ99_13945</name>
</gene>
<dbReference type="EC" id="2.7.13.3" evidence="3"/>
<dbReference type="InterPro" id="IPR036097">
    <property type="entry name" value="HisK_dim/P_sf"/>
</dbReference>
<dbReference type="PROSITE" id="PS50112">
    <property type="entry name" value="PAS"/>
    <property type="match status" value="1"/>
</dbReference>
<dbReference type="FunFam" id="3.30.565.10:FF:000010">
    <property type="entry name" value="Sensor histidine kinase RcsC"/>
    <property type="match status" value="1"/>
</dbReference>
<dbReference type="Pfam" id="PF00512">
    <property type="entry name" value="HisKA"/>
    <property type="match status" value="1"/>
</dbReference>
<feature type="domain" description="Histidine kinase" evidence="16">
    <location>
        <begin position="415"/>
        <end position="634"/>
    </location>
</feature>
<feature type="transmembrane region" description="Helical" evidence="15">
    <location>
        <begin position="142"/>
        <end position="168"/>
    </location>
</feature>
<evidence type="ECO:0000256" key="8">
    <source>
        <dbReference type="ARBA" id="ARBA00022777"/>
    </source>
</evidence>
<sequence>MARKLSQWIETRLCGNALADIAPAGSPERDAVEHAQIRAFRENSPYLTLAGIINMIAVIGVFSSAAPAWMVFVLPGLIGGLSFSRLVTLFQRRPKPAQRPTPEARVRNARSRLKAQVYMTVTGVLWGVWMFMLAGYGNEIELLFLCVVACGIAAGGMYGLFTLPLAALGFTVPAVAPVLLRMMTSGSPLLMVTSLMGAMFLIVLVFAMRGIFSNFVSASAGREMVARKNREIEDLHADYLATASDWIWASDPQHRLTYMTHKITELTGIEPSSLIGRSRIDFLLKDTDCPEFKAHLDDLDNRRPFKNFVYCYKRPDGQRLWFSVSGKPVYDEAGTFQGYRGTGTEVSARMEAEAARDAAEAELRKANEELEQRVEERTAALAQREAELEAANLELTEARDAALEAAKVKAQFLATMSHEIRTPMNGVLGMAELLRESRLNARQKRFVDIILRSGRGLLEIINDILDLSKIEAGKMELEATDFDLHEAVTDVIDLFGETARSKGLELTLDMTDEVPQHVSGDTVRLRQVLTNLISNALKFTGEGGVHVAVSQDADDPFGVVFSVRDTGIGMSEDALGRIFEAFTQAEQSTTRKFGGTGLGLTISRQLVEMMGGDIGVESREGEGSRFWFTARFAEAGALAAALETADGRDGTSAGAAAGLGGMRVLVAEDNPVNQVVALESLAILGIDADIVENGREAVQAVARERYDVILMDMEMPEMDGLTAAREIRAALNGAKGAKIIAMTAHDGEEERQKCRDAGMDDYISKPFSLARLRETLERWIPQDKAA</sequence>
<feature type="domain" description="PAS" evidence="18">
    <location>
        <begin position="232"/>
        <end position="303"/>
    </location>
</feature>
<dbReference type="CDD" id="cd00130">
    <property type="entry name" value="PAS"/>
    <property type="match status" value="1"/>
</dbReference>
<dbReference type="InterPro" id="IPR011006">
    <property type="entry name" value="CheY-like_superfamily"/>
</dbReference>
<evidence type="ECO:0000259" key="16">
    <source>
        <dbReference type="PROSITE" id="PS50109"/>
    </source>
</evidence>
<evidence type="ECO:0000256" key="12">
    <source>
        <dbReference type="ARBA" id="ARBA00023136"/>
    </source>
</evidence>
<name>A0A9J6PFM4_9PROT</name>
<dbReference type="CDD" id="cd00082">
    <property type="entry name" value="HisKA"/>
    <property type="match status" value="1"/>
</dbReference>
<dbReference type="NCBIfam" id="TIGR00229">
    <property type="entry name" value="sensory_box"/>
    <property type="match status" value="1"/>
</dbReference>
<dbReference type="CDD" id="cd16922">
    <property type="entry name" value="HATPase_EvgS-ArcB-TorS-like"/>
    <property type="match status" value="1"/>
</dbReference>
<dbReference type="Pfam" id="PF00072">
    <property type="entry name" value="Response_reg"/>
    <property type="match status" value="1"/>
</dbReference>
<keyword evidence="21" id="KW-1185">Reference proteome</keyword>
<dbReference type="InterPro" id="IPR036890">
    <property type="entry name" value="HATPase_C_sf"/>
</dbReference>
<dbReference type="SUPFAM" id="SSF55874">
    <property type="entry name" value="ATPase domain of HSP90 chaperone/DNA topoisomerase II/histidine kinase"/>
    <property type="match status" value="1"/>
</dbReference>
<dbReference type="GO" id="GO:0000155">
    <property type="term" value="F:phosphorelay sensor kinase activity"/>
    <property type="evidence" value="ECO:0007669"/>
    <property type="project" value="InterPro"/>
</dbReference>
<dbReference type="InterPro" id="IPR005467">
    <property type="entry name" value="His_kinase_dom"/>
</dbReference>
<keyword evidence="12 15" id="KW-0472">Membrane</keyword>
<dbReference type="SUPFAM" id="SSF52172">
    <property type="entry name" value="CheY-like"/>
    <property type="match status" value="1"/>
</dbReference>
<dbReference type="Gene3D" id="3.40.50.2300">
    <property type="match status" value="1"/>
</dbReference>
<dbReference type="GO" id="GO:0006355">
    <property type="term" value="P:regulation of DNA-templated transcription"/>
    <property type="evidence" value="ECO:0007669"/>
    <property type="project" value="InterPro"/>
</dbReference>
<protein>
    <recommendedName>
        <fullName evidence="3">histidine kinase</fullName>
        <ecNumber evidence="3">2.7.13.3</ecNumber>
    </recommendedName>
</protein>
<dbReference type="InterPro" id="IPR001610">
    <property type="entry name" value="PAC"/>
</dbReference>
<evidence type="ECO:0000256" key="4">
    <source>
        <dbReference type="ARBA" id="ARBA00022553"/>
    </source>
</evidence>
<dbReference type="InterPro" id="IPR035965">
    <property type="entry name" value="PAS-like_dom_sf"/>
</dbReference>
<comment type="catalytic activity">
    <reaction evidence="1">
        <text>ATP + protein L-histidine = ADP + protein N-phospho-L-histidine.</text>
        <dbReference type="EC" id="2.7.13.3"/>
    </reaction>
</comment>
<dbReference type="SMART" id="SM00387">
    <property type="entry name" value="HATPase_c"/>
    <property type="match status" value="1"/>
</dbReference>
<dbReference type="PROSITE" id="PS50110">
    <property type="entry name" value="RESPONSE_REGULATORY"/>
    <property type="match status" value="1"/>
</dbReference>
<dbReference type="SUPFAM" id="SSF47384">
    <property type="entry name" value="Homodimeric domain of signal transducing histidine kinase"/>
    <property type="match status" value="1"/>
</dbReference>
<dbReference type="PRINTS" id="PR00344">
    <property type="entry name" value="BCTRLSENSOR"/>
</dbReference>
<dbReference type="InterPro" id="IPR001789">
    <property type="entry name" value="Sig_transdc_resp-reg_receiver"/>
</dbReference>
<keyword evidence="10 15" id="KW-1133">Transmembrane helix</keyword>
<dbReference type="SMART" id="SM00086">
    <property type="entry name" value="PAC"/>
    <property type="match status" value="1"/>
</dbReference>
<dbReference type="SMART" id="SM00091">
    <property type="entry name" value="PAS"/>
    <property type="match status" value="1"/>
</dbReference>
<dbReference type="CDD" id="cd17546">
    <property type="entry name" value="REC_hyHK_CKI1_RcsC-like"/>
    <property type="match status" value="1"/>
</dbReference>
<evidence type="ECO:0000256" key="9">
    <source>
        <dbReference type="ARBA" id="ARBA00022840"/>
    </source>
</evidence>
<dbReference type="GO" id="GO:0005524">
    <property type="term" value="F:ATP binding"/>
    <property type="evidence" value="ECO:0007669"/>
    <property type="project" value="UniProtKB-KW"/>
</dbReference>
<dbReference type="PANTHER" id="PTHR45339:SF1">
    <property type="entry name" value="HYBRID SIGNAL TRANSDUCTION HISTIDINE KINASE J"/>
    <property type="match status" value="1"/>
</dbReference>
<evidence type="ECO:0000313" key="20">
    <source>
        <dbReference type="EMBL" id="MCP1337521.1"/>
    </source>
</evidence>
<feature type="transmembrane region" description="Helical" evidence="15">
    <location>
        <begin position="69"/>
        <end position="90"/>
    </location>
</feature>
<evidence type="ECO:0000256" key="10">
    <source>
        <dbReference type="ARBA" id="ARBA00022989"/>
    </source>
</evidence>
<evidence type="ECO:0000259" key="19">
    <source>
        <dbReference type="PROSITE" id="PS50113"/>
    </source>
</evidence>
<dbReference type="GO" id="GO:0016020">
    <property type="term" value="C:membrane"/>
    <property type="evidence" value="ECO:0007669"/>
    <property type="project" value="UniProtKB-SubCell"/>
</dbReference>
<dbReference type="SUPFAM" id="SSF55785">
    <property type="entry name" value="PYP-like sensor domain (PAS domain)"/>
    <property type="match status" value="1"/>
</dbReference>
<feature type="transmembrane region" description="Helical" evidence="15">
    <location>
        <begin position="117"/>
        <end position="136"/>
    </location>
</feature>
<dbReference type="FunFam" id="1.10.287.130:FF:000004">
    <property type="entry name" value="Ethylene receptor 1"/>
    <property type="match status" value="1"/>
</dbReference>
<dbReference type="InterPro" id="IPR004358">
    <property type="entry name" value="Sig_transdc_His_kin-like_C"/>
</dbReference>
<dbReference type="PROSITE" id="PS50109">
    <property type="entry name" value="HIS_KIN"/>
    <property type="match status" value="1"/>
</dbReference>
<dbReference type="Gene3D" id="3.30.450.20">
    <property type="entry name" value="PAS domain"/>
    <property type="match status" value="1"/>
</dbReference>
<comment type="caution">
    <text evidence="20">The sequence shown here is derived from an EMBL/GenBank/DDBJ whole genome shotgun (WGS) entry which is preliminary data.</text>
</comment>
<dbReference type="EMBL" id="JAMZFT010000003">
    <property type="protein sequence ID" value="MCP1337521.1"/>
    <property type="molecule type" value="Genomic_DNA"/>
</dbReference>
<dbReference type="PROSITE" id="PS50113">
    <property type="entry name" value="PAC"/>
    <property type="match status" value="1"/>
</dbReference>